<evidence type="ECO:0000313" key="2">
    <source>
        <dbReference type="Proteomes" id="UP000314294"/>
    </source>
</evidence>
<name>A0A4Z2HQV0_9TELE</name>
<dbReference type="EMBL" id="SRLO01000193">
    <property type="protein sequence ID" value="TNN68219.1"/>
    <property type="molecule type" value="Genomic_DNA"/>
</dbReference>
<comment type="caution">
    <text evidence="1">The sequence shown here is derived from an EMBL/GenBank/DDBJ whole genome shotgun (WGS) entry which is preliminary data.</text>
</comment>
<evidence type="ECO:0000313" key="1">
    <source>
        <dbReference type="EMBL" id="TNN68219.1"/>
    </source>
</evidence>
<keyword evidence="2" id="KW-1185">Reference proteome</keyword>
<organism evidence="1 2">
    <name type="scientific">Liparis tanakae</name>
    <name type="common">Tanaka's snailfish</name>
    <dbReference type="NCBI Taxonomy" id="230148"/>
    <lineage>
        <taxon>Eukaryota</taxon>
        <taxon>Metazoa</taxon>
        <taxon>Chordata</taxon>
        <taxon>Craniata</taxon>
        <taxon>Vertebrata</taxon>
        <taxon>Euteleostomi</taxon>
        <taxon>Actinopterygii</taxon>
        <taxon>Neopterygii</taxon>
        <taxon>Teleostei</taxon>
        <taxon>Neoteleostei</taxon>
        <taxon>Acanthomorphata</taxon>
        <taxon>Eupercaria</taxon>
        <taxon>Perciformes</taxon>
        <taxon>Cottioidei</taxon>
        <taxon>Cottales</taxon>
        <taxon>Liparidae</taxon>
        <taxon>Liparis</taxon>
    </lineage>
</organism>
<gene>
    <name evidence="1" type="ORF">EYF80_021541</name>
</gene>
<accession>A0A4Z2HQV0</accession>
<proteinExistence type="predicted"/>
<protein>
    <submittedName>
        <fullName evidence="1">Uncharacterized protein</fullName>
    </submittedName>
</protein>
<reference evidence="1 2" key="1">
    <citation type="submission" date="2019-03" db="EMBL/GenBank/DDBJ databases">
        <title>First draft genome of Liparis tanakae, snailfish: a comprehensive survey of snailfish specific genes.</title>
        <authorList>
            <person name="Kim W."/>
            <person name="Song I."/>
            <person name="Jeong J.-H."/>
            <person name="Kim D."/>
            <person name="Kim S."/>
            <person name="Ryu S."/>
            <person name="Song J.Y."/>
            <person name="Lee S.K."/>
        </authorList>
    </citation>
    <scope>NUCLEOTIDE SEQUENCE [LARGE SCALE GENOMIC DNA]</scope>
    <source>
        <tissue evidence="1">Muscle</tissue>
    </source>
</reference>
<dbReference type="Proteomes" id="UP000314294">
    <property type="component" value="Unassembled WGS sequence"/>
</dbReference>
<dbReference type="AlphaFoldDB" id="A0A4Z2HQV0"/>
<sequence length="136" mass="14392">MRVGVWGSAKGAVRLLRVPVAKACFSRPVNFEIPTLGDLIAGTFDGCDCRSKGDRLTVPPPTLLTRQGRAPASRGHKQPFVAKRWLVSLQTDPCSCSPLLDISELLKGAIDDASTKPAAVLAVECGKGPQTPAFGH</sequence>